<dbReference type="GO" id="GO:0005737">
    <property type="term" value="C:cytoplasm"/>
    <property type="evidence" value="ECO:0007669"/>
    <property type="project" value="InterPro"/>
</dbReference>
<evidence type="ECO:0008006" key="2">
    <source>
        <dbReference type="Google" id="ProtNLM"/>
    </source>
</evidence>
<dbReference type="Gene3D" id="3.30.930.10">
    <property type="entry name" value="Bira Bifunctional Protein, Domain 2"/>
    <property type="match status" value="1"/>
</dbReference>
<dbReference type="GO" id="GO:0005524">
    <property type="term" value="F:ATP binding"/>
    <property type="evidence" value="ECO:0007669"/>
    <property type="project" value="InterPro"/>
</dbReference>
<organism evidence="1">
    <name type="scientific">marine metagenome</name>
    <dbReference type="NCBI Taxonomy" id="408172"/>
    <lineage>
        <taxon>unclassified sequences</taxon>
        <taxon>metagenomes</taxon>
        <taxon>ecological metagenomes</taxon>
    </lineage>
</organism>
<evidence type="ECO:0000313" key="1">
    <source>
        <dbReference type="EMBL" id="SVD05608.1"/>
    </source>
</evidence>
<dbReference type="EMBL" id="UINC01126858">
    <property type="protein sequence ID" value="SVD05608.1"/>
    <property type="molecule type" value="Genomic_DNA"/>
</dbReference>
<dbReference type="GO" id="GO:0004827">
    <property type="term" value="F:proline-tRNA ligase activity"/>
    <property type="evidence" value="ECO:0007669"/>
    <property type="project" value="InterPro"/>
</dbReference>
<gene>
    <name evidence="1" type="ORF">METZ01_LOCUS358462</name>
</gene>
<dbReference type="AlphaFoldDB" id="A0A382S8Z3"/>
<dbReference type="PANTHER" id="PTHR43382:SF2">
    <property type="entry name" value="BIFUNCTIONAL GLUTAMATE_PROLINE--TRNA LIGASE"/>
    <property type="match status" value="1"/>
</dbReference>
<sequence>MSKGVTPQSKNYSVWYTDIVTKAELADYGPVKGTMVIRPYGFSLWENIKDVFDSMIKETGHVNAYFPLFIPKSFLAKESEHV</sequence>
<dbReference type="InterPro" id="IPR045864">
    <property type="entry name" value="aa-tRNA-synth_II/BPL/LPL"/>
</dbReference>
<accession>A0A382S8Z3</accession>
<dbReference type="InterPro" id="IPR004499">
    <property type="entry name" value="Pro-tRNA-ligase_IIa_arc-type"/>
</dbReference>
<dbReference type="GO" id="GO:0006433">
    <property type="term" value="P:prolyl-tRNA aminoacylation"/>
    <property type="evidence" value="ECO:0007669"/>
    <property type="project" value="InterPro"/>
</dbReference>
<dbReference type="GO" id="GO:0017101">
    <property type="term" value="C:aminoacyl-tRNA synthetase multienzyme complex"/>
    <property type="evidence" value="ECO:0007669"/>
    <property type="project" value="TreeGrafter"/>
</dbReference>
<reference evidence="1" key="1">
    <citation type="submission" date="2018-05" db="EMBL/GenBank/DDBJ databases">
        <authorList>
            <person name="Lanie J.A."/>
            <person name="Ng W.-L."/>
            <person name="Kazmierczak K.M."/>
            <person name="Andrzejewski T.M."/>
            <person name="Davidsen T.M."/>
            <person name="Wayne K.J."/>
            <person name="Tettelin H."/>
            <person name="Glass J.I."/>
            <person name="Rusch D."/>
            <person name="Podicherti R."/>
            <person name="Tsui H.-C.T."/>
            <person name="Winkler M.E."/>
        </authorList>
    </citation>
    <scope>NUCLEOTIDE SEQUENCE</scope>
</reference>
<proteinExistence type="predicted"/>
<dbReference type="SUPFAM" id="SSF55681">
    <property type="entry name" value="Class II aaRS and biotin synthetases"/>
    <property type="match status" value="1"/>
</dbReference>
<name>A0A382S8Z3_9ZZZZ</name>
<feature type="non-terminal residue" evidence="1">
    <location>
        <position position="82"/>
    </location>
</feature>
<protein>
    <recommendedName>
        <fullName evidence="2">Aminoacyl-transfer RNA synthetases class-II family profile domain-containing protein</fullName>
    </recommendedName>
</protein>
<dbReference type="PANTHER" id="PTHR43382">
    <property type="entry name" value="PROLYL-TRNA SYNTHETASE"/>
    <property type="match status" value="1"/>
</dbReference>